<dbReference type="Proteomes" id="UP000594638">
    <property type="component" value="Unassembled WGS sequence"/>
</dbReference>
<evidence type="ECO:0000313" key="2">
    <source>
        <dbReference type="Proteomes" id="UP000594638"/>
    </source>
</evidence>
<name>A0A8S0TMN7_OLEEU</name>
<dbReference type="AlphaFoldDB" id="A0A8S0TMN7"/>
<comment type="caution">
    <text evidence="1">The sequence shown here is derived from an EMBL/GenBank/DDBJ whole genome shotgun (WGS) entry which is preliminary data.</text>
</comment>
<dbReference type="PANTHER" id="PTHR33696:SF3">
    <property type="entry name" value="FLZ-TYPE DOMAIN-CONTAINING PROTEIN"/>
    <property type="match status" value="1"/>
</dbReference>
<dbReference type="PANTHER" id="PTHR33696">
    <property type="entry name" value="T22J18.15-RELATED"/>
    <property type="match status" value="1"/>
</dbReference>
<organism evidence="1 2">
    <name type="scientific">Olea europaea subsp. europaea</name>
    <dbReference type="NCBI Taxonomy" id="158383"/>
    <lineage>
        <taxon>Eukaryota</taxon>
        <taxon>Viridiplantae</taxon>
        <taxon>Streptophyta</taxon>
        <taxon>Embryophyta</taxon>
        <taxon>Tracheophyta</taxon>
        <taxon>Spermatophyta</taxon>
        <taxon>Magnoliopsida</taxon>
        <taxon>eudicotyledons</taxon>
        <taxon>Gunneridae</taxon>
        <taxon>Pentapetalae</taxon>
        <taxon>asterids</taxon>
        <taxon>lamiids</taxon>
        <taxon>Lamiales</taxon>
        <taxon>Oleaceae</taxon>
        <taxon>Oleeae</taxon>
        <taxon>Olea</taxon>
    </lineage>
</organism>
<protein>
    <submittedName>
        <fullName evidence="1">Uncharacterized protein</fullName>
    </submittedName>
</protein>
<reference evidence="1 2" key="1">
    <citation type="submission" date="2019-12" db="EMBL/GenBank/DDBJ databases">
        <authorList>
            <person name="Alioto T."/>
            <person name="Alioto T."/>
            <person name="Gomez Garrido J."/>
        </authorList>
    </citation>
    <scope>NUCLEOTIDE SEQUENCE [LARGE SCALE GENOMIC DNA]</scope>
</reference>
<dbReference type="OrthoDB" id="745459at2759"/>
<dbReference type="EMBL" id="CACTIH010007267">
    <property type="protein sequence ID" value="CAA3007005.1"/>
    <property type="molecule type" value="Genomic_DNA"/>
</dbReference>
<accession>A0A8S0TMN7</accession>
<sequence>MSKKVHSQGNVPFSWENKPGVRKITPQEYDIHNHDHCFAPPKLPPPPCPPENGRVSFHDMQIPLPPCAFQQLSRCSSRNSLEKFDDPFLIAYKECTKSTRKGKTTSCAGREDDKGFGLIKKNVSVSGSVFSCKKSCSVREDSIVRLSQLSVSRSSRDRYMERKKGFNI</sequence>
<proteinExistence type="predicted"/>
<dbReference type="Gramene" id="OE9A024589T1">
    <property type="protein sequence ID" value="OE9A024589C1"/>
    <property type="gene ID" value="OE9A024589"/>
</dbReference>
<evidence type="ECO:0000313" key="1">
    <source>
        <dbReference type="EMBL" id="CAA3007005.1"/>
    </source>
</evidence>
<keyword evidence="2" id="KW-1185">Reference proteome</keyword>
<gene>
    <name evidence="1" type="ORF">OLEA9_A024589</name>
</gene>